<proteinExistence type="predicted"/>
<dbReference type="AlphaFoldDB" id="A0A1I7DZ88"/>
<dbReference type="EMBL" id="FPBH01000012">
    <property type="protein sequence ID" value="SFU16978.1"/>
    <property type="molecule type" value="Genomic_DNA"/>
</dbReference>
<dbReference type="Proteomes" id="UP000198844">
    <property type="component" value="Unassembled WGS sequence"/>
</dbReference>
<sequence>MQTRPRRTQCGVGADDSFVTNAECARTRIPVAPLPQANHGARLAGASSRFLLPTFLCGGKEK</sequence>
<organism evidence="1 2">
    <name type="scientific">Paraburkholderia aspalathi</name>
    <dbReference type="NCBI Taxonomy" id="1324617"/>
    <lineage>
        <taxon>Bacteria</taxon>
        <taxon>Pseudomonadati</taxon>
        <taxon>Pseudomonadota</taxon>
        <taxon>Betaproteobacteria</taxon>
        <taxon>Burkholderiales</taxon>
        <taxon>Burkholderiaceae</taxon>
        <taxon>Paraburkholderia</taxon>
    </lineage>
</organism>
<gene>
    <name evidence="1" type="ORF">SAMN05192563_1012190</name>
</gene>
<reference evidence="1 2" key="1">
    <citation type="submission" date="2016-10" db="EMBL/GenBank/DDBJ databases">
        <authorList>
            <person name="de Groot N.N."/>
        </authorList>
    </citation>
    <scope>NUCLEOTIDE SEQUENCE [LARGE SCALE GENOMIC DNA]</scope>
    <source>
        <strain evidence="1 2">LMG 27731</strain>
    </source>
</reference>
<protein>
    <submittedName>
        <fullName evidence="1">Uncharacterized protein</fullName>
    </submittedName>
</protein>
<evidence type="ECO:0000313" key="2">
    <source>
        <dbReference type="Proteomes" id="UP000198844"/>
    </source>
</evidence>
<evidence type="ECO:0000313" key="1">
    <source>
        <dbReference type="EMBL" id="SFU16978.1"/>
    </source>
</evidence>
<name>A0A1I7DZ88_9BURK</name>
<accession>A0A1I7DZ88</accession>